<dbReference type="Gene3D" id="1.10.579.10">
    <property type="entry name" value="DNA Cyclobutane Dipyrimidine Photolyase, subunit A, domain 3"/>
    <property type="match status" value="1"/>
</dbReference>
<evidence type="ECO:0000256" key="2">
    <source>
        <dbReference type="SAM" id="SignalP"/>
    </source>
</evidence>
<feature type="signal peptide" evidence="2">
    <location>
        <begin position="1"/>
        <end position="20"/>
    </location>
</feature>
<protein>
    <submittedName>
        <fullName evidence="6">(6-4) photolyase ((6-4)DNA photolyase) (DN A photolyase PhrB) (Photoreactivating enzyme PhrB)</fullName>
    </submittedName>
</protein>
<dbReference type="AlphaFoldDB" id="A0A9P1BER6"/>
<gene>
    <name evidence="4" type="ORF">C1SCF055_LOCUS719</name>
</gene>
<keyword evidence="2" id="KW-0732">Signal</keyword>
<dbReference type="EMBL" id="CAMXCT020000001">
    <property type="protein sequence ID" value="CAL1125504.1"/>
    <property type="molecule type" value="Genomic_DNA"/>
</dbReference>
<evidence type="ECO:0000256" key="1">
    <source>
        <dbReference type="SAM" id="MobiDB-lite"/>
    </source>
</evidence>
<evidence type="ECO:0000313" key="6">
    <source>
        <dbReference type="EMBL" id="CAL4759441.1"/>
    </source>
</evidence>
<feature type="compositionally biased region" description="Basic and acidic residues" evidence="1">
    <location>
        <begin position="567"/>
        <end position="585"/>
    </location>
</feature>
<evidence type="ECO:0000259" key="3">
    <source>
        <dbReference type="PROSITE" id="PS50213"/>
    </source>
</evidence>
<keyword evidence="7" id="KW-1185">Reference proteome</keyword>
<dbReference type="Gene3D" id="1.25.40.80">
    <property type="match status" value="1"/>
</dbReference>
<dbReference type="Gene3D" id="3.40.50.620">
    <property type="entry name" value="HUPs"/>
    <property type="match status" value="1"/>
</dbReference>
<dbReference type="Proteomes" id="UP001152797">
    <property type="component" value="Unassembled WGS sequence"/>
</dbReference>
<dbReference type="FunFam" id="2.30.180.10:FF:000019">
    <property type="entry name" value="Cell surface lipoprotein"/>
    <property type="match status" value="2"/>
</dbReference>
<dbReference type="EMBL" id="CAMXCT030000001">
    <property type="protein sequence ID" value="CAL4759441.1"/>
    <property type="molecule type" value="Genomic_DNA"/>
</dbReference>
<evidence type="ECO:0000313" key="4">
    <source>
        <dbReference type="EMBL" id="CAI3972129.1"/>
    </source>
</evidence>
<organism evidence="4">
    <name type="scientific">Cladocopium goreaui</name>
    <dbReference type="NCBI Taxonomy" id="2562237"/>
    <lineage>
        <taxon>Eukaryota</taxon>
        <taxon>Sar</taxon>
        <taxon>Alveolata</taxon>
        <taxon>Dinophyceae</taxon>
        <taxon>Suessiales</taxon>
        <taxon>Symbiodiniaceae</taxon>
        <taxon>Cladocopium</taxon>
    </lineage>
</organism>
<dbReference type="Gene3D" id="1.10.10.1710">
    <property type="entry name" value="Deoxyribodipyrimidine photolyase-related"/>
    <property type="match status" value="1"/>
</dbReference>
<dbReference type="Pfam" id="PF02469">
    <property type="entry name" value="Fasciclin"/>
    <property type="match status" value="2"/>
</dbReference>
<feature type="region of interest" description="Disordered" evidence="1">
    <location>
        <begin position="881"/>
        <end position="901"/>
    </location>
</feature>
<evidence type="ECO:0000313" key="7">
    <source>
        <dbReference type="Proteomes" id="UP001152797"/>
    </source>
</evidence>
<dbReference type="InterPro" id="IPR000782">
    <property type="entry name" value="FAS1_domain"/>
</dbReference>
<name>A0A9P1BER6_9DINO</name>
<dbReference type="PANTHER" id="PTHR38657">
    <property type="entry name" value="SLR1343 PROTEIN"/>
    <property type="match status" value="1"/>
</dbReference>
<evidence type="ECO:0000313" key="5">
    <source>
        <dbReference type="EMBL" id="CAL1125504.1"/>
    </source>
</evidence>
<feature type="domain" description="FAS1" evidence="3">
    <location>
        <begin position="164"/>
        <end position="296"/>
    </location>
</feature>
<dbReference type="PANTHER" id="PTHR38657:SF1">
    <property type="entry name" value="SLR1343 PROTEIN"/>
    <property type="match status" value="1"/>
</dbReference>
<feature type="region of interest" description="Disordered" evidence="1">
    <location>
        <begin position="565"/>
        <end position="594"/>
    </location>
</feature>
<dbReference type="InterPro" id="IPR007357">
    <property type="entry name" value="PhrB-like"/>
</dbReference>
<dbReference type="PROSITE" id="PS50213">
    <property type="entry name" value="FAS1"/>
    <property type="match status" value="2"/>
</dbReference>
<dbReference type="InterPro" id="IPR014729">
    <property type="entry name" value="Rossmann-like_a/b/a_fold"/>
</dbReference>
<dbReference type="EMBL" id="CAMXCT010000001">
    <property type="protein sequence ID" value="CAI3972129.1"/>
    <property type="molecule type" value="Genomic_DNA"/>
</dbReference>
<dbReference type="InterPro" id="IPR036134">
    <property type="entry name" value="Crypto/Photolyase_FAD-like_sf"/>
</dbReference>
<dbReference type="SMART" id="SM00554">
    <property type="entry name" value="FAS1"/>
    <property type="match status" value="2"/>
</dbReference>
<feature type="domain" description="FAS1" evidence="3">
    <location>
        <begin position="28"/>
        <end position="160"/>
    </location>
</feature>
<dbReference type="SUPFAM" id="SSF82153">
    <property type="entry name" value="FAS1 domain"/>
    <property type="match status" value="2"/>
</dbReference>
<reference evidence="4" key="1">
    <citation type="submission" date="2022-10" db="EMBL/GenBank/DDBJ databases">
        <authorList>
            <person name="Chen Y."/>
            <person name="Dougan E. K."/>
            <person name="Chan C."/>
            <person name="Rhodes N."/>
            <person name="Thang M."/>
        </authorList>
    </citation>
    <scope>NUCLEOTIDE SEQUENCE</scope>
</reference>
<sequence length="901" mass="100500">MRKLSLNLIAPLAIAALIAAQPSKSMAADDIVDTAVNAGSFKTLAAALEAAGLVDALKGEGPFTVFAPTDEAFANLPEGTVETLLKPENKDQLTGILTYHVVPGKVMAAQVVDLSGATTLNGQRVDIKVNDGSVSVDDASVVKTDIECSNGVIHVIDSVILPASDNIPTTAEKAGSFSTLLAAVNAAGLAEALSGEGPFTVFAPTDDAFAALPEGTVETLLKPENKEKLAAILKYHVVPGRVYSTDALKAKKAETLQGANISISAKGGKAMVNKAGLVATDIDASNGVIHVIDAVLLPPEKKLGSTEAQQMIHDAVAKGSKLYNEGHHARCADVYMSTARKMMSYGDQLPENITHSLSSAVSQAEGMHCPIKQSWTLREGLDQAYYPVSIRNLVAVLGDQLDLNSAAFDDFSKEDDVVWMVEVKDEATHVWTHKVRIAMFLAAMRHFRDDLLAREYRVDYRQLDDPGCQGDFASELGVAVRKHRPEKIVLVEPGEWRVRELFQETAKELDVDLDMRPDRHFFATHEMFEEHASGRKQLRQEYFYREMRREFDILMKDGEPLGGKWNFDSENRKSFSKEGPEERPNPKRFSPDATTKEVLELVEKRFTDHPGKLEHFDWPVTPKQAKQALDDFIEHRLPEFGTYQDALWTDEPYLYHSRLSAAMNLKLLDPRDVVDAAEKAYHTKQAPLNAVEGFIRQVLGWREYVRGVYWKFMPKYLERNSLKAKASLPKFYWTADTEMNCLQQCIGQTLDYGYAHHIQRLMVTGLFALLLGVDPKAVHEWYLAVYLDAVEWVELPNTLGMSQFADGGIMASKPYVATGKYIKRMSNYCDGCRYDPEKATGEDACPFTTLYWDFLMRHEKFLSDNQRMGLQLKNIERKSEQERREIKSQAKRIKSHLSANA</sequence>
<comment type="caution">
    <text evidence="4">The sequence shown here is derived from an EMBL/GenBank/DDBJ whole genome shotgun (WGS) entry which is preliminary data.</text>
</comment>
<proteinExistence type="predicted"/>
<dbReference type="InterPro" id="IPR036378">
    <property type="entry name" value="FAS1_dom_sf"/>
</dbReference>
<dbReference type="Gene3D" id="2.30.180.10">
    <property type="entry name" value="FAS1 domain"/>
    <property type="match status" value="2"/>
</dbReference>
<reference evidence="5" key="2">
    <citation type="submission" date="2024-04" db="EMBL/GenBank/DDBJ databases">
        <authorList>
            <person name="Chen Y."/>
            <person name="Shah S."/>
            <person name="Dougan E. K."/>
            <person name="Thang M."/>
            <person name="Chan C."/>
        </authorList>
    </citation>
    <scope>NUCLEOTIDE SEQUENCE [LARGE SCALE GENOMIC DNA]</scope>
</reference>
<accession>A0A9P1BER6</accession>
<feature type="chain" id="PRO_5043269378" evidence="2">
    <location>
        <begin position="21"/>
        <end position="901"/>
    </location>
</feature>
<dbReference type="SUPFAM" id="SSF48173">
    <property type="entry name" value="Cryptochrome/photolyase FAD-binding domain"/>
    <property type="match status" value="1"/>
</dbReference>
<dbReference type="InterPro" id="IPR052551">
    <property type="entry name" value="UV-DNA_repair_photolyase"/>
</dbReference>
<dbReference type="OrthoDB" id="447425at2759"/>
<dbReference type="Pfam" id="PF04244">
    <property type="entry name" value="DPRP"/>
    <property type="match status" value="1"/>
</dbReference>